<dbReference type="AlphaFoldDB" id="B5M0M8"/>
<dbReference type="GO" id="GO:0005549">
    <property type="term" value="F:odorant binding"/>
    <property type="evidence" value="ECO:0007669"/>
    <property type="project" value="InterPro"/>
</dbReference>
<dbReference type="InterPro" id="IPR036728">
    <property type="entry name" value="PBP_GOBP_sf"/>
</dbReference>
<evidence type="ECO:0000256" key="1">
    <source>
        <dbReference type="ARBA" id="ARBA00004613"/>
    </source>
</evidence>
<dbReference type="Gene3D" id="1.10.238.20">
    <property type="entry name" value="Pheromone/general odorant binding protein domain"/>
    <property type="match status" value="1"/>
</dbReference>
<evidence type="ECO:0000256" key="2">
    <source>
        <dbReference type="ARBA" id="ARBA00022525"/>
    </source>
</evidence>
<sequence>MASSGVIFGQVCQGPVIKLTGRESQTDKAALIVTACLIENADVVEAFTEKVDCMLKCYLDYSGVLQKDGSVNENVFQQFYADVEKAGECKSKLTQTNTCQTVGAFANCMGHFKMPELIEAFKKRDNFENLNTKCKENMECHEQCVYEGLGLSKDLNLKSDEFSKLYESISLESYAKRCEERYNTEENTCKRFKEIQQCAEKYTTVEFFSTFFKFHNTDLGKVLAVVAPQNLES</sequence>
<evidence type="ECO:0000313" key="3">
    <source>
        <dbReference type="EMBL" id="ACH56842.1"/>
    </source>
</evidence>
<accession>B5M0M8</accession>
<reference evidence="3" key="1">
    <citation type="journal article" date="2009" name="J. Proteome Res.">
        <title>Insight into the sialome of the Black Fly, Simulium vittatum.</title>
        <authorList>
            <person name="Andersen J.F."/>
            <person name="Pham V.M."/>
            <person name="Meng Z."/>
            <person name="Champagne D.E."/>
            <person name="Ribeiro J.M."/>
        </authorList>
    </citation>
    <scope>NUCLEOTIDE SEQUENCE</scope>
    <source>
        <tissue evidence="3">Salivary glands</tissue>
    </source>
</reference>
<dbReference type="SUPFAM" id="SSF47565">
    <property type="entry name" value="Insect pheromone/odorant-binding proteins"/>
    <property type="match status" value="1"/>
</dbReference>
<organism evidence="3">
    <name type="scientific">Simulium vittatum</name>
    <name type="common">Striped black fly</name>
    <dbReference type="NCBI Taxonomy" id="7192"/>
    <lineage>
        <taxon>Eukaryota</taxon>
        <taxon>Metazoa</taxon>
        <taxon>Ecdysozoa</taxon>
        <taxon>Arthropoda</taxon>
        <taxon>Hexapoda</taxon>
        <taxon>Insecta</taxon>
        <taxon>Pterygota</taxon>
        <taxon>Neoptera</taxon>
        <taxon>Endopterygota</taxon>
        <taxon>Diptera</taxon>
        <taxon>Nematocera</taxon>
        <taxon>Chironomoidea</taxon>
        <taxon>Simuliidae</taxon>
        <taxon>Simulium</taxon>
    </lineage>
</organism>
<protein>
    <submittedName>
        <fullName evidence="3">Hypothetical secreted protein</fullName>
    </submittedName>
</protein>
<keyword evidence="2" id="KW-0964">Secreted</keyword>
<name>B5M0M8_SIMVI</name>
<comment type="subcellular location">
    <subcellularLocation>
        <location evidence="1">Secreted</location>
    </subcellularLocation>
</comment>
<dbReference type="GO" id="GO:0005576">
    <property type="term" value="C:extracellular region"/>
    <property type="evidence" value="ECO:0007669"/>
    <property type="project" value="UniProtKB-SubCell"/>
</dbReference>
<proteinExistence type="evidence at transcript level"/>
<dbReference type="EMBL" id="EU930214">
    <property type="protein sequence ID" value="ACH56842.1"/>
    <property type="molecule type" value="mRNA"/>
</dbReference>